<reference evidence="2 3" key="1">
    <citation type="submission" date="2020-03" db="EMBL/GenBank/DDBJ databases">
        <title>Bradyrhizobium diversity isolated from nodules of Muelleranthus trifoliolatus.</title>
        <authorList>
            <person name="Klepa M."/>
            <person name="Helene L."/>
            <person name="Hungria M."/>
        </authorList>
    </citation>
    <scope>NUCLEOTIDE SEQUENCE [LARGE SCALE GENOMIC DNA]</scope>
    <source>
        <strain evidence="2 3">WSM 1744</strain>
    </source>
</reference>
<dbReference type="EMBL" id="JAAVLW010000011">
    <property type="protein sequence ID" value="NOJ50458.1"/>
    <property type="molecule type" value="Genomic_DNA"/>
</dbReference>
<sequence>MALLRRLYGKLHFEVKETKKNSLVPRFRVNLQVPLPVVKPPRSERSPKLFTEDGFDTEPDRAAEASNDHGQHHLEGEALGLLNALAPFPQVSEICAQLLAVPLLPG</sequence>
<feature type="compositionally biased region" description="Basic and acidic residues" evidence="1">
    <location>
        <begin position="58"/>
        <end position="72"/>
    </location>
</feature>
<protein>
    <submittedName>
        <fullName evidence="2">Uncharacterized protein</fullName>
    </submittedName>
</protein>
<dbReference type="AlphaFoldDB" id="A0A7Y4M527"/>
<evidence type="ECO:0000313" key="2">
    <source>
        <dbReference type="EMBL" id="NOJ50458.1"/>
    </source>
</evidence>
<accession>A0A7Y4M527</accession>
<comment type="caution">
    <text evidence="2">The sequence shown here is derived from an EMBL/GenBank/DDBJ whole genome shotgun (WGS) entry which is preliminary data.</text>
</comment>
<dbReference type="Proteomes" id="UP000528734">
    <property type="component" value="Unassembled WGS sequence"/>
</dbReference>
<dbReference type="RefSeq" id="WP_171713496.1">
    <property type="nucleotide sequence ID" value="NZ_JAAVLW010000011.1"/>
</dbReference>
<keyword evidence="3" id="KW-1185">Reference proteome</keyword>
<organism evidence="2 3">
    <name type="scientific">Bradyrhizobium archetypum</name>
    <dbReference type="NCBI Taxonomy" id="2721160"/>
    <lineage>
        <taxon>Bacteria</taxon>
        <taxon>Pseudomonadati</taxon>
        <taxon>Pseudomonadota</taxon>
        <taxon>Alphaproteobacteria</taxon>
        <taxon>Hyphomicrobiales</taxon>
        <taxon>Nitrobacteraceae</taxon>
        <taxon>Bradyrhizobium</taxon>
    </lineage>
</organism>
<feature type="region of interest" description="Disordered" evidence="1">
    <location>
        <begin position="38"/>
        <end position="72"/>
    </location>
</feature>
<evidence type="ECO:0000256" key="1">
    <source>
        <dbReference type="SAM" id="MobiDB-lite"/>
    </source>
</evidence>
<feature type="compositionally biased region" description="Basic and acidic residues" evidence="1">
    <location>
        <begin position="41"/>
        <end position="51"/>
    </location>
</feature>
<name>A0A7Y4M527_9BRAD</name>
<proteinExistence type="predicted"/>
<gene>
    <name evidence="2" type="ORF">HCN50_30200</name>
</gene>
<evidence type="ECO:0000313" key="3">
    <source>
        <dbReference type="Proteomes" id="UP000528734"/>
    </source>
</evidence>